<dbReference type="PATRIC" id="fig|1267766.3.peg.2068"/>
<gene>
    <name evidence="1" type="ORF">WYH_02045</name>
</gene>
<sequence length="103" mass="10690">MRKIVITALAAITAAGAFAGPVAAEETSVAVSVADLDLSSAEDTQTLNARINSAVNTVCPRPDVRDLKANVAWEECKAEARSGALNQVAFARPFEGVELASAF</sequence>
<evidence type="ECO:0000313" key="1">
    <source>
        <dbReference type="EMBL" id="AKH43079.1"/>
    </source>
</evidence>
<dbReference type="EMBL" id="CP011452">
    <property type="protein sequence ID" value="AKH43079.1"/>
    <property type="molecule type" value="Genomic_DNA"/>
</dbReference>
<organism evidence="1 2">
    <name type="scientific">Croceibacterium atlanticum</name>
    <dbReference type="NCBI Taxonomy" id="1267766"/>
    <lineage>
        <taxon>Bacteria</taxon>
        <taxon>Pseudomonadati</taxon>
        <taxon>Pseudomonadota</taxon>
        <taxon>Alphaproteobacteria</taxon>
        <taxon>Sphingomonadales</taxon>
        <taxon>Erythrobacteraceae</taxon>
        <taxon>Croceibacterium</taxon>
    </lineage>
</organism>
<proteinExistence type="predicted"/>
<dbReference type="NCBIfam" id="TIGR04433">
    <property type="entry name" value="UrcA_uranyl"/>
    <property type="match status" value="1"/>
</dbReference>
<dbReference type="STRING" id="1267766.WYH_02045"/>
<dbReference type="InterPro" id="IPR030972">
    <property type="entry name" value="UrcA_uranyl"/>
</dbReference>
<dbReference type="AlphaFoldDB" id="A0A0F7KU16"/>
<name>A0A0F7KU16_9SPHN</name>
<protein>
    <submittedName>
        <fullName evidence="1">Uncharacterized protein</fullName>
    </submittedName>
</protein>
<dbReference type="Proteomes" id="UP000034392">
    <property type="component" value="Chromosome"/>
</dbReference>
<dbReference type="RefSeq" id="WP_183237483.1">
    <property type="nucleotide sequence ID" value="NZ_JACIJL010000002.1"/>
</dbReference>
<keyword evidence="2" id="KW-1185">Reference proteome</keyword>
<reference evidence="1" key="1">
    <citation type="submission" date="2015-05" db="EMBL/GenBank/DDBJ databases">
        <title>The complete genome of Altererythrobacter atlanticus strain 26DY36.</title>
        <authorList>
            <person name="Wu Y.-H."/>
            <person name="Cheng H."/>
            <person name="Wu X.-W."/>
        </authorList>
    </citation>
    <scope>NUCLEOTIDE SEQUENCE [LARGE SCALE GENOMIC DNA]</scope>
    <source>
        <strain evidence="1">26DY36</strain>
    </source>
</reference>
<dbReference type="KEGG" id="aay:WYH_02045"/>
<evidence type="ECO:0000313" key="2">
    <source>
        <dbReference type="Proteomes" id="UP000034392"/>
    </source>
</evidence>
<accession>A0A0F7KU16</accession>